<keyword evidence="1" id="KW-0862">Zinc</keyword>
<name>C5LGB8_PERM5</name>
<keyword evidence="1" id="KW-0479">Metal-binding</keyword>
<dbReference type="Proteomes" id="UP000007800">
    <property type="component" value="Unassembled WGS sequence"/>
</dbReference>
<dbReference type="InParanoid" id="C5LGB8"/>
<evidence type="ECO:0000259" key="3">
    <source>
        <dbReference type="PROSITE" id="PS50103"/>
    </source>
</evidence>
<dbReference type="EMBL" id="GG681777">
    <property type="protein sequence ID" value="EER04232.1"/>
    <property type="molecule type" value="Genomic_DNA"/>
</dbReference>
<reference evidence="4 5" key="1">
    <citation type="submission" date="2008-07" db="EMBL/GenBank/DDBJ databases">
        <authorList>
            <person name="El-Sayed N."/>
            <person name="Caler E."/>
            <person name="Inman J."/>
            <person name="Amedeo P."/>
            <person name="Hass B."/>
            <person name="Wortman J."/>
        </authorList>
    </citation>
    <scope>NUCLEOTIDE SEQUENCE [LARGE SCALE GENOMIC DNA]</scope>
    <source>
        <strain evidence="5">ATCC 50983 / TXsc</strain>
    </source>
</reference>
<dbReference type="InterPro" id="IPR000571">
    <property type="entry name" value="Znf_CCCH"/>
</dbReference>
<accession>C5LGB8</accession>
<dbReference type="GeneID" id="9045817"/>
<dbReference type="AlphaFoldDB" id="C5LGB8"/>
<sequence>MQGQQHPCNNDITNVAYWCDLSYNYDKEKALDTTKAINAVSHIKCPDKKQYKGNSDNRSINYFLSLVRCEAKQTALGPRLSYIYLSNCLSQSVKRNLQIHLETTMGPTLYLNDYILTLSQALGYLQHKYSLSNSHAEVMRYFSDINIYDKRDRIESAVAMCASVGLHLQPSQVNLHYREGLHPTLKKTADDNYAAINGVQQLTQALRSHIRCNPKLYISNANSNEAPPVSTAIPTNTPNPKLPRVEDPETLKLCRKQGIRLAWTARRQCRYADNCKYKHSDIPRIINKYRSSAAAHSMDIKGAYRSIKLGSNVQPLSQINYKEKNWTYTYMSDGNSTNPQVLEIIIAHAIGELERLGTCPGLLVSYMDDFLCLGGQPEDIEKVKAHFASYGQPDCIQKAVENFRWKWSIQERPLHINVKELTTAYNAPSTLVSFELDTNKKFSKIILYGDNRTANAALASGKVSTSGKQSTLPQRTIELIHYLMGRRQFEIHYVASAESPADAGTRCDLYSDLVEYRDSIDGVSLEILSDDDISDMSTVHVARIIRKRGDEDEDTNEIGDKRPRLEPPLRVPTNPLPPQGW</sequence>
<dbReference type="OrthoDB" id="10572048at2759"/>
<dbReference type="SUPFAM" id="SSF56672">
    <property type="entry name" value="DNA/RNA polymerases"/>
    <property type="match status" value="1"/>
</dbReference>
<keyword evidence="5" id="KW-1185">Reference proteome</keyword>
<dbReference type="GO" id="GO:0008270">
    <property type="term" value="F:zinc ion binding"/>
    <property type="evidence" value="ECO:0007669"/>
    <property type="project" value="UniProtKB-KW"/>
</dbReference>
<gene>
    <name evidence="4" type="ORF">Pmar_PMAR016850</name>
</gene>
<dbReference type="InterPro" id="IPR043502">
    <property type="entry name" value="DNA/RNA_pol_sf"/>
</dbReference>
<keyword evidence="1" id="KW-0863">Zinc-finger</keyword>
<dbReference type="RefSeq" id="XP_002772416.1">
    <property type="nucleotide sequence ID" value="XM_002772370.1"/>
</dbReference>
<dbReference type="PROSITE" id="PS50103">
    <property type="entry name" value="ZF_C3H1"/>
    <property type="match status" value="1"/>
</dbReference>
<feature type="compositionally biased region" description="Basic and acidic residues" evidence="2">
    <location>
        <begin position="558"/>
        <end position="567"/>
    </location>
</feature>
<evidence type="ECO:0000256" key="2">
    <source>
        <dbReference type="SAM" id="MobiDB-lite"/>
    </source>
</evidence>
<feature type="region of interest" description="Disordered" evidence="2">
    <location>
        <begin position="549"/>
        <end position="581"/>
    </location>
</feature>
<feature type="zinc finger region" description="C3H1-type" evidence="1">
    <location>
        <begin position="248"/>
        <end position="282"/>
    </location>
</feature>
<feature type="domain" description="C3H1-type" evidence="3">
    <location>
        <begin position="248"/>
        <end position="282"/>
    </location>
</feature>
<organism evidence="5">
    <name type="scientific">Perkinsus marinus (strain ATCC 50983 / TXsc)</name>
    <dbReference type="NCBI Taxonomy" id="423536"/>
    <lineage>
        <taxon>Eukaryota</taxon>
        <taxon>Sar</taxon>
        <taxon>Alveolata</taxon>
        <taxon>Perkinsozoa</taxon>
        <taxon>Perkinsea</taxon>
        <taxon>Perkinsida</taxon>
        <taxon>Perkinsidae</taxon>
        <taxon>Perkinsus</taxon>
    </lineage>
</organism>
<evidence type="ECO:0000256" key="1">
    <source>
        <dbReference type="PROSITE-ProRule" id="PRU00723"/>
    </source>
</evidence>
<evidence type="ECO:0000313" key="4">
    <source>
        <dbReference type="EMBL" id="EER04232.1"/>
    </source>
</evidence>
<protein>
    <recommendedName>
        <fullName evidence="3">C3H1-type domain-containing protein</fullName>
    </recommendedName>
</protein>
<evidence type="ECO:0000313" key="5">
    <source>
        <dbReference type="Proteomes" id="UP000007800"/>
    </source>
</evidence>
<proteinExistence type="predicted"/>